<gene>
    <name evidence="8" type="primary">radC</name>
    <name evidence="8" type="ORF">ACFFIT_06565</name>
</gene>
<evidence type="ECO:0000313" key="8">
    <source>
        <dbReference type="EMBL" id="MFC0179748.1"/>
    </source>
</evidence>
<evidence type="ECO:0000256" key="1">
    <source>
        <dbReference type="ARBA" id="ARBA00022670"/>
    </source>
</evidence>
<dbReference type="InterPro" id="IPR046778">
    <property type="entry name" value="UPF0758_N"/>
</dbReference>
<keyword evidence="5" id="KW-0482">Metalloprotease</keyword>
<dbReference type="CDD" id="cd08071">
    <property type="entry name" value="MPN_DUF2466"/>
    <property type="match status" value="1"/>
</dbReference>
<name>A0ABV6C9V4_9GAMM</name>
<evidence type="ECO:0000256" key="6">
    <source>
        <dbReference type="RuleBase" id="RU003797"/>
    </source>
</evidence>
<keyword evidence="4" id="KW-0862">Zinc</keyword>
<dbReference type="PROSITE" id="PS50249">
    <property type="entry name" value="MPN"/>
    <property type="match status" value="1"/>
</dbReference>
<keyword evidence="2" id="KW-0479">Metal-binding</keyword>
<dbReference type="EMBL" id="JBHLXE010000071">
    <property type="protein sequence ID" value="MFC0179748.1"/>
    <property type="molecule type" value="Genomic_DNA"/>
</dbReference>
<evidence type="ECO:0000256" key="5">
    <source>
        <dbReference type="ARBA" id="ARBA00023049"/>
    </source>
</evidence>
<reference evidence="8 9" key="1">
    <citation type="submission" date="2024-09" db="EMBL/GenBank/DDBJ databases">
        <authorList>
            <person name="Sun Q."/>
            <person name="Mori K."/>
        </authorList>
    </citation>
    <scope>NUCLEOTIDE SEQUENCE [LARGE SCALE GENOMIC DNA]</scope>
    <source>
        <strain evidence="8 9">CCM 8545</strain>
    </source>
</reference>
<dbReference type="PROSITE" id="PS01302">
    <property type="entry name" value="UPF0758"/>
    <property type="match status" value="1"/>
</dbReference>
<dbReference type="PANTHER" id="PTHR30471:SF3">
    <property type="entry name" value="UPF0758 PROTEIN YEES-RELATED"/>
    <property type="match status" value="1"/>
</dbReference>
<evidence type="ECO:0000259" key="7">
    <source>
        <dbReference type="PROSITE" id="PS50249"/>
    </source>
</evidence>
<comment type="caution">
    <text evidence="8">The sequence shown here is derived from an EMBL/GenBank/DDBJ whole genome shotgun (WGS) entry which is preliminary data.</text>
</comment>
<dbReference type="InterPro" id="IPR037518">
    <property type="entry name" value="MPN"/>
</dbReference>
<evidence type="ECO:0000256" key="3">
    <source>
        <dbReference type="ARBA" id="ARBA00022801"/>
    </source>
</evidence>
<protein>
    <submittedName>
        <fullName evidence="8">DNA repair protein RadC</fullName>
    </submittedName>
</protein>
<dbReference type="InterPro" id="IPR001405">
    <property type="entry name" value="UPF0758"/>
</dbReference>
<keyword evidence="9" id="KW-1185">Reference proteome</keyword>
<evidence type="ECO:0000256" key="4">
    <source>
        <dbReference type="ARBA" id="ARBA00022833"/>
    </source>
</evidence>
<dbReference type="InterPro" id="IPR010994">
    <property type="entry name" value="RuvA_2-like"/>
</dbReference>
<dbReference type="NCBIfam" id="NF000642">
    <property type="entry name" value="PRK00024.1"/>
    <property type="match status" value="1"/>
</dbReference>
<dbReference type="InterPro" id="IPR025657">
    <property type="entry name" value="RadC_JAB"/>
</dbReference>
<sequence length="237" mass="26502">MKSQKHKIDKKLKSVTLNPFYSAPPREHLLKEGADKLNDVELLAILLSTGTKGMNVMPWTQGLLSQFNGLHGLIHADAEELFATKGIGLAKFTLLKAIGEIAKRYMLNALEEGCLLDNPQTTKRFLCHLLGKEEIESFVVLFLDNQQRMIRHKKMFSGTLNQIAVYPREIVKAALTCHAKSIIIAHNHPSGFLKPSEADISLTHKIFRACETCEIVLLDHIIVGHNKALSFRESGLL</sequence>
<evidence type="ECO:0000313" key="9">
    <source>
        <dbReference type="Proteomes" id="UP001589758"/>
    </source>
</evidence>
<accession>A0ABV6C9V4</accession>
<dbReference type="SUPFAM" id="SSF47781">
    <property type="entry name" value="RuvA domain 2-like"/>
    <property type="match status" value="1"/>
</dbReference>
<feature type="domain" description="MPN" evidence="7">
    <location>
        <begin position="115"/>
        <end position="237"/>
    </location>
</feature>
<dbReference type="Proteomes" id="UP001589758">
    <property type="component" value="Unassembled WGS sequence"/>
</dbReference>
<dbReference type="PANTHER" id="PTHR30471">
    <property type="entry name" value="DNA REPAIR PROTEIN RADC"/>
    <property type="match status" value="1"/>
</dbReference>
<dbReference type="NCBIfam" id="TIGR00608">
    <property type="entry name" value="radc"/>
    <property type="match status" value="1"/>
</dbReference>
<evidence type="ECO:0000256" key="2">
    <source>
        <dbReference type="ARBA" id="ARBA00022723"/>
    </source>
</evidence>
<dbReference type="RefSeq" id="WP_385876850.1">
    <property type="nucleotide sequence ID" value="NZ_JBHLXE010000071.1"/>
</dbReference>
<organism evidence="8 9">
    <name type="scientific">Thorsellia kenyensis</name>
    <dbReference type="NCBI Taxonomy" id="1549888"/>
    <lineage>
        <taxon>Bacteria</taxon>
        <taxon>Pseudomonadati</taxon>
        <taxon>Pseudomonadota</taxon>
        <taxon>Gammaproteobacteria</taxon>
        <taxon>Enterobacterales</taxon>
        <taxon>Thorselliaceae</taxon>
        <taxon>Thorsellia</taxon>
    </lineage>
</organism>
<comment type="similarity">
    <text evidence="6">Belongs to the UPF0758 family.</text>
</comment>
<keyword evidence="1" id="KW-0645">Protease</keyword>
<dbReference type="Pfam" id="PF04002">
    <property type="entry name" value="RadC"/>
    <property type="match status" value="1"/>
</dbReference>
<dbReference type="Gene3D" id="3.40.140.10">
    <property type="entry name" value="Cytidine Deaminase, domain 2"/>
    <property type="match status" value="1"/>
</dbReference>
<keyword evidence="3" id="KW-0378">Hydrolase</keyword>
<dbReference type="InterPro" id="IPR020891">
    <property type="entry name" value="UPF0758_CS"/>
</dbReference>
<dbReference type="Pfam" id="PF20582">
    <property type="entry name" value="UPF0758_N"/>
    <property type="match status" value="1"/>
</dbReference>
<proteinExistence type="inferred from homology"/>